<sequence length="247" mass="28040">MQRLAPNLFDIMIPTRSYCYDEQISKASVSIDGASADVINENENITHKIKELEVFNVKECNQESYCDLETNANAIRLAADVVQLDIAQKCLRAIIPRQQQNILKLFDNLRIPPKNYDGHDDLIEKARANLNAIKGLFLEQEKNESSISVQFAQGINPFVNGSWMLAPLRRVLDVIQKDGKSTAEDLIIVRLSLFWTLLVMVERPTLYHAFAIPNEIFIRLAEDAKKAEHCDAFTLTIQQSLAGFLDY</sequence>
<organism evidence="1">
    <name type="scientific">Thelazia callipaeda</name>
    <name type="common">Oriental eyeworm</name>
    <name type="synonym">Parasitic nematode</name>
    <dbReference type="NCBI Taxonomy" id="103827"/>
    <lineage>
        <taxon>Eukaryota</taxon>
        <taxon>Metazoa</taxon>
        <taxon>Ecdysozoa</taxon>
        <taxon>Nematoda</taxon>
        <taxon>Chromadorea</taxon>
        <taxon>Rhabditida</taxon>
        <taxon>Spirurina</taxon>
        <taxon>Spiruromorpha</taxon>
        <taxon>Thelazioidea</taxon>
        <taxon>Thelaziidae</taxon>
        <taxon>Thelazia</taxon>
    </lineage>
</organism>
<dbReference type="WBParaSite" id="TCLT_0000626901-mRNA-1">
    <property type="protein sequence ID" value="TCLT_0000626901-mRNA-1"/>
    <property type="gene ID" value="TCLT_0000626901"/>
</dbReference>
<dbReference type="AlphaFoldDB" id="A0A0N5D0E7"/>
<accession>A0A0N5D0E7</accession>
<proteinExistence type="predicted"/>
<protein>
    <submittedName>
        <fullName evidence="1">Gem-associated protein 2</fullName>
    </submittedName>
</protein>
<evidence type="ECO:0000313" key="1">
    <source>
        <dbReference type="WBParaSite" id="TCLT_0000626901-mRNA-1"/>
    </source>
</evidence>
<reference evidence="1" key="1">
    <citation type="submission" date="2017-02" db="UniProtKB">
        <authorList>
            <consortium name="WormBaseParasite"/>
        </authorList>
    </citation>
    <scope>IDENTIFICATION</scope>
</reference>
<name>A0A0N5D0E7_THECL</name>